<dbReference type="EMBL" id="KN840824">
    <property type="protein sequence ID" value="KIP01314.1"/>
    <property type="molecule type" value="Genomic_DNA"/>
</dbReference>
<dbReference type="Proteomes" id="UP000053257">
    <property type="component" value="Unassembled WGS sequence"/>
</dbReference>
<feature type="non-terminal residue" evidence="2">
    <location>
        <position position="1"/>
    </location>
</feature>
<feature type="domain" description="CxC2-like cysteine cluster KDZ transposase-associated" evidence="1">
    <location>
        <begin position="74"/>
        <end position="177"/>
    </location>
</feature>
<sequence length="923" mass="105528">YRSEYLDELLALKGRGGCNTDICADCHMTEAEYQCTMCLGREMVCAGCCRRRHRNLPLHRIQHWQGDYFEKTSLNALNCIHQLGHLDGKPCVIQSLKNLVVLHTNGIHKVAVAFCHCQPGLEHRQQLLRMAWYPATPLDPETCVTFEAMKVFQTQNLQGNITAYDYYQSLEILTDGWGKMKLPDRRHSFMNVVRQWRNLQALKRAGRCHDPTGIDGTKQGELAVACRACPHPGVNLPADWEKVPESKSYLYRQVISTDANFRVKSRYRQTKKPDVCLSPGWAYFVEVTEYAKHYTQYASQEEIDNCVKHRAIGQANLKNHKGLSATGIVSCSCRHEMYRPNGIGDLQRGERFCNIDWVFLMSLVGITVLYLLATYDIACQYFTNFWSRMSVLPSHMHLKIPRSNVAVKVPKAHLEVHQTSCHGPFSLNWTWGAGMLDGEGVERLWAWLNKAASSVKEMGASARRETIDDFCAFAAWRKIVRLLNYLSRRLVDAIKQARVHREEFSAFDAQLRSRFPLQLQAFDEQIVAWEKDYSLPCPYISSLPRITLNEVRQAIAEEEERAARQAEIVATPGDSALSFVCSGLEIEAQQQALLNEIKTNTTVNALGRLSQIERRKNLRRKILELRKAQLMYMPGLSMHVRFREDGCPDHLASLDAEHIPLYLPSDPALAGVQLTASSKELVDLESRLREAQAQEALDDLRSVLRTRTFANKYKIKNVTGQRSNVRARSWQDTINRRATACAAQYRRARTALLILRGPGTWERSLKVLEDNDIRAINDRVLSEQEKEERARLRIATDLPVEGVYGLGMQDGVQVGEGRRTLSWIWIEDRGGGDDDGDPRVQECLFIEWAKAKARASRWSEEVELICEEMRRAITYCTWKANWWQSRAEQRPDASPEMREGLRAYALQHAQEEKALAARWSAGW</sequence>
<dbReference type="InterPro" id="IPR040521">
    <property type="entry name" value="KDZ"/>
</dbReference>
<dbReference type="Pfam" id="PF18758">
    <property type="entry name" value="KDZ"/>
    <property type="match status" value="1"/>
</dbReference>
<evidence type="ECO:0000259" key="1">
    <source>
        <dbReference type="Pfam" id="PF18803"/>
    </source>
</evidence>
<dbReference type="AlphaFoldDB" id="A0A0C3NA30"/>
<gene>
    <name evidence="2" type="ORF">PHLGIDRAFT_55306</name>
</gene>
<evidence type="ECO:0000313" key="3">
    <source>
        <dbReference type="Proteomes" id="UP000053257"/>
    </source>
</evidence>
<dbReference type="HOGENOM" id="CLU_003703_13_0_1"/>
<protein>
    <recommendedName>
        <fullName evidence="1">CxC2-like cysteine cluster KDZ transposase-associated domain-containing protein</fullName>
    </recommendedName>
</protein>
<reference evidence="2 3" key="1">
    <citation type="journal article" date="2014" name="PLoS Genet.">
        <title>Analysis of the Phlebiopsis gigantea genome, transcriptome and secretome provides insight into its pioneer colonization strategies of wood.</title>
        <authorList>
            <person name="Hori C."/>
            <person name="Ishida T."/>
            <person name="Igarashi K."/>
            <person name="Samejima M."/>
            <person name="Suzuki H."/>
            <person name="Master E."/>
            <person name="Ferreira P."/>
            <person name="Ruiz-Duenas F.J."/>
            <person name="Held B."/>
            <person name="Canessa P."/>
            <person name="Larrondo L.F."/>
            <person name="Schmoll M."/>
            <person name="Druzhinina I.S."/>
            <person name="Kubicek C.P."/>
            <person name="Gaskell J.A."/>
            <person name="Kersten P."/>
            <person name="St John F."/>
            <person name="Glasner J."/>
            <person name="Sabat G."/>
            <person name="Splinter BonDurant S."/>
            <person name="Syed K."/>
            <person name="Yadav J."/>
            <person name="Mgbeahuruike A.C."/>
            <person name="Kovalchuk A."/>
            <person name="Asiegbu F.O."/>
            <person name="Lackner G."/>
            <person name="Hoffmeister D."/>
            <person name="Rencoret J."/>
            <person name="Gutierrez A."/>
            <person name="Sun H."/>
            <person name="Lindquist E."/>
            <person name="Barry K."/>
            <person name="Riley R."/>
            <person name="Grigoriev I.V."/>
            <person name="Henrissat B."/>
            <person name="Kues U."/>
            <person name="Berka R.M."/>
            <person name="Martinez A.T."/>
            <person name="Covert S.F."/>
            <person name="Blanchette R.A."/>
            <person name="Cullen D."/>
        </authorList>
    </citation>
    <scope>NUCLEOTIDE SEQUENCE [LARGE SCALE GENOMIC DNA]</scope>
    <source>
        <strain evidence="2 3">11061_1 CR5-6</strain>
    </source>
</reference>
<dbReference type="STRING" id="745531.A0A0C3NA30"/>
<dbReference type="OrthoDB" id="3257768at2759"/>
<dbReference type="PANTHER" id="PTHR33096:SF1">
    <property type="entry name" value="CXC1-LIKE CYSTEINE CLUSTER ASSOCIATED WITH KDZ TRANSPOSASES DOMAIN-CONTAINING PROTEIN"/>
    <property type="match status" value="1"/>
</dbReference>
<name>A0A0C3NA30_PHLG1</name>
<proteinExistence type="predicted"/>
<organism evidence="2 3">
    <name type="scientific">Phlebiopsis gigantea (strain 11061_1 CR5-6)</name>
    <name type="common">White-rot fungus</name>
    <name type="synonym">Peniophora gigantea</name>
    <dbReference type="NCBI Taxonomy" id="745531"/>
    <lineage>
        <taxon>Eukaryota</taxon>
        <taxon>Fungi</taxon>
        <taxon>Dikarya</taxon>
        <taxon>Basidiomycota</taxon>
        <taxon>Agaricomycotina</taxon>
        <taxon>Agaricomycetes</taxon>
        <taxon>Polyporales</taxon>
        <taxon>Phanerochaetaceae</taxon>
        <taxon>Phlebiopsis</taxon>
    </lineage>
</organism>
<dbReference type="PANTHER" id="PTHR33096">
    <property type="entry name" value="CXC2 DOMAIN-CONTAINING PROTEIN"/>
    <property type="match status" value="1"/>
</dbReference>
<keyword evidence="3" id="KW-1185">Reference proteome</keyword>
<dbReference type="InterPro" id="IPR041457">
    <property type="entry name" value="CxC2_KDZ-assoc"/>
</dbReference>
<evidence type="ECO:0000313" key="2">
    <source>
        <dbReference type="EMBL" id="KIP01314.1"/>
    </source>
</evidence>
<dbReference type="Pfam" id="PF18803">
    <property type="entry name" value="CxC2"/>
    <property type="match status" value="1"/>
</dbReference>
<accession>A0A0C3NA30</accession>
<feature type="non-terminal residue" evidence="2">
    <location>
        <position position="923"/>
    </location>
</feature>